<dbReference type="SMART" id="SM01324">
    <property type="entry name" value="YARHG"/>
    <property type="match status" value="1"/>
</dbReference>
<name>A0ABV1DG62_9FIRM</name>
<evidence type="ECO:0000259" key="3">
    <source>
        <dbReference type="SMART" id="SM01324"/>
    </source>
</evidence>
<feature type="compositionally biased region" description="Polar residues" evidence="1">
    <location>
        <begin position="80"/>
        <end position="106"/>
    </location>
</feature>
<organism evidence="4 5">
    <name type="scientific">Enterocloster hominis</name>
    <name type="common">ex Hitch et al. 2024</name>
    <dbReference type="NCBI Taxonomy" id="1917870"/>
    <lineage>
        <taxon>Bacteria</taxon>
        <taxon>Bacillati</taxon>
        <taxon>Bacillota</taxon>
        <taxon>Clostridia</taxon>
        <taxon>Lachnospirales</taxon>
        <taxon>Lachnospiraceae</taxon>
        <taxon>Enterocloster</taxon>
    </lineage>
</organism>
<dbReference type="RefSeq" id="WP_349119056.1">
    <property type="nucleotide sequence ID" value="NZ_JBBMFM010000215.1"/>
</dbReference>
<comment type="caution">
    <text evidence="4">The sequence shown here is derived from an EMBL/GenBank/DDBJ whole genome shotgun (WGS) entry which is preliminary data.</text>
</comment>
<feature type="chain" id="PRO_5047182615" evidence="2">
    <location>
        <begin position="19"/>
        <end position="544"/>
    </location>
</feature>
<sequence>MKRKIVLGYMLAACMVLASCQGKDSGLDVMAGGGQQTEQSLKPGQEGWDDGTGHAGKDEDQSQGSDRNADQSRGSDRNADQSQGSDRNIDQSRGNDQQAGQGQPGSRESDSGQGRPITQNQYVISKAAQNLGTDNTIFTGTFFQAGDIRRRISLRPVKGGMETEWLECSFLIQDYADAFSVMDSTEFLTEEGRLSYEVQPQEYLAGAETEAGNPSYTVTFHLTPDLTDRHISVEGNGAFAGDYYPWEGSFTFPDVFTRNLCKADLCLWPTEDLMLLRNEIYAAHGRKFKSDVLNQYYSGKMWYRGIMEPDAFSESLLSDVEKNNIAFIKEMEGNPDRNRLDGQNQYGLEDLPFAPYLSLLGNHSETGLYADLSTARDMGAYYVVQGSISIPAAITAEQVKLMADGGEVQVVLNERTGEHRMLALDPGTKGQETAYGYVLYEEGGNPSGSGEETGLTLDYGSGTYELWQTSADTVMKTIYEGDIYILKGAVEGSYTGVAMASRSQQEILPSDRGQGMDGVQDMLGGNCLSYNQRGHFTAVYSLGD</sequence>
<feature type="region of interest" description="Disordered" evidence="1">
    <location>
        <begin position="31"/>
        <end position="116"/>
    </location>
</feature>
<proteinExistence type="predicted"/>
<dbReference type="InterPro" id="IPR028080">
    <property type="entry name" value="DUF4454"/>
</dbReference>
<accession>A0ABV1DG62</accession>
<dbReference type="Pfam" id="PF14628">
    <property type="entry name" value="DUF4454"/>
    <property type="match status" value="1"/>
</dbReference>
<protein>
    <submittedName>
        <fullName evidence="4">DUF4454 domain-containing protein</fullName>
    </submittedName>
</protein>
<dbReference type="Pfam" id="PF13308">
    <property type="entry name" value="YARHG"/>
    <property type="match status" value="1"/>
</dbReference>
<keyword evidence="2" id="KW-0732">Signal</keyword>
<evidence type="ECO:0000256" key="1">
    <source>
        <dbReference type="SAM" id="MobiDB-lite"/>
    </source>
</evidence>
<evidence type="ECO:0000313" key="5">
    <source>
        <dbReference type="Proteomes" id="UP001454086"/>
    </source>
</evidence>
<feature type="compositionally biased region" description="Basic and acidic residues" evidence="1">
    <location>
        <begin position="67"/>
        <end position="79"/>
    </location>
</feature>
<dbReference type="Proteomes" id="UP001454086">
    <property type="component" value="Unassembled WGS sequence"/>
</dbReference>
<feature type="signal peptide" evidence="2">
    <location>
        <begin position="1"/>
        <end position="18"/>
    </location>
</feature>
<dbReference type="InterPro" id="IPR025582">
    <property type="entry name" value="YARHG_dom"/>
</dbReference>
<keyword evidence="5" id="KW-1185">Reference proteome</keyword>
<feature type="compositionally biased region" description="Basic and acidic residues" evidence="1">
    <location>
        <begin position="51"/>
        <end position="60"/>
    </location>
</feature>
<dbReference type="Gene3D" id="1.20.58.1690">
    <property type="match status" value="1"/>
</dbReference>
<evidence type="ECO:0000313" key="4">
    <source>
        <dbReference type="EMBL" id="MEQ2428748.1"/>
    </source>
</evidence>
<dbReference type="InterPro" id="IPR038434">
    <property type="entry name" value="YARHG_sf"/>
</dbReference>
<evidence type="ECO:0000256" key="2">
    <source>
        <dbReference type="SAM" id="SignalP"/>
    </source>
</evidence>
<dbReference type="PROSITE" id="PS51257">
    <property type="entry name" value="PROKAR_LIPOPROTEIN"/>
    <property type="match status" value="1"/>
</dbReference>
<feature type="domain" description="YARHG" evidence="3">
    <location>
        <begin position="248"/>
        <end position="333"/>
    </location>
</feature>
<reference evidence="4 5" key="1">
    <citation type="submission" date="2024-03" db="EMBL/GenBank/DDBJ databases">
        <title>Human intestinal bacterial collection.</title>
        <authorList>
            <person name="Pauvert C."/>
            <person name="Hitch T.C.A."/>
            <person name="Clavel T."/>
        </authorList>
    </citation>
    <scope>NUCLEOTIDE SEQUENCE [LARGE SCALE GENOMIC DNA]</scope>
    <source>
        <strain evidence="4 5">CLA-SR-H021</strain>
    </source>
</reference>
<gene>
    <name evidence="4" type="ORF">WMQ36_27685</name>
</gene>
<dbReference type="EMBL" id="JBBMFM010000215">
    <property type="protein sequence ID" value="MEQ2428748.1"/>
    <property type="molecule type" value="Genomic_DNA"/>
</dbReference>